<dbReference type="EMBL" id="ADFR01000001">
    <property type="protein sequence ID" value="EFC06453.1"/>
    <property type="molecule type" value="Genomic_DNA"/>
</dbReference>
<dbReference type="Pfam" id="PF01625">
    <property type="entry name" value="PMSR"/>
    <property type="match status" value="1"/>
</dbReference>
<comment type="catalytic activity">
    <reaction evidence="2 4">
        <text>L-methionyl-[protein] + [thioredoxin]-disulfide + H2O = L-methionyl-(S)-S-oxide-[protein] + [thioredoxin]-dithiol</text>
        <dbReference type="Rhea" id="RHEA:14217"/>
        <dbReference type="Rhea" id="RHEA-COMP:10698"/>
        <dbReference type="Rhea" id="RHEA-COMP:10700"/>
        <dbReference type="Rhea" id="RHEA-COMP:12313"/>
        <dbReference type="Rhea" id="RHEA-COMP:12315"/>
        <dbReference type="ChEBI" id="CHEBI:15377"/>
        <dbReference type="ChEBI" id="CHEBI:16044"/>
        <dbReference type="ChEBI" id="CHEBI:29950"/>
        <dbReference type="ChEBI" id="CHEBI:44120"/>
        <dbReference type="ChEBI" id="CHEBI:50058"/>
        <dbReference type="EC" id="1.8.4.11"/>
    </reaction>
</comment>
<feature type="domain" description="Peptide methionine sulphoxide reductase MsrA" evidence="5">
    <location>
        <begin position="4"/>
        <end position="153"/>
    </location>
</feature>
<proteinExistence type="inferred from homology"/>
<evidence type="ECO:0000313" key="7">
    <source>
        <dbReference type="Proteomes" id="UP000005017"/>
    </source>
</evidence>
<dbReference type="HAMAP" id="MF_01401">
    <property type="entry name" value="MsrA"/>
    <property type="match status" value="1"/>
</dbReference>
<organism evidence="6 7">
    <name type="scientific">Bulleidia extructa W1219</name>
    <dbReference type="NCBI Taxonomy" id="679192"/>
    <lineage>
        <taxon>Bacteria</taxon>
        <taxon>Bacillati</taxon>
        <taxon>Bacillota</taxon>
        <taxon>Erysipelotrichia</taxon>
        <taxon>Erysipelotrichales</taxon>
        <taxon>Erysipelotrichaceae</taxon>
        <taxon>Bulleidia</taxon>
    </lineage>
</organism>
<comment type="catalytic activity">
    <reaction evidence="3 4">
        <text>[thioredoxin]-disulfide + L-methionine + H2O = L-methionine (S)-S-oxide + [thioredoxin]-dithiol</text>
        <dbReference type="Rhea" id="RHEA:19993"/>
        <dbReference type="Rhea" id="RHEA-COMP:10698"/>
        <dbReference type="Rhea" id="RHEA-COMP:10700"/>
        <dbReference type="ChEBI" id="CHEBI:15377"/>
        <dbReference type="ChEBI" id="CHEBI:29950"/>
        <dbReference type="ChEBI" id="CHEBI:50058"/>
        <dbReference type="ChEBI" id="CHEBI:57844"/>
        <dbReference type="ChEBI" id="CHEBI:58772"/>
        <dbReference type="EC" id="1.8.4.11"/>
    </reaction>
</comment>
<gene>
    <name evidence="4 6" type="primary">msrA</name>
    <name evidence="6" type="ORF">HMPREF9013_1398</name>
</gene>
<dbReference type="AlphaFoldDB" id="D2MLP4"/>
<protein>
    <recommendedName>
        <fullName evidence="4">Peptide methionine sulfoxide reductase MsrA</fullName>
        <shortName evidence="4">Protein-methionine-S-oxide reductase</shortName>
        <ecNumber evidence="4">1.8.4.11</ecNumber>
    </recommendedName>
    <alternativeName>
        <fullName evidence="4">Peptide-methionine (S)-S-oxide reductase</fullName>
        <shortName evidence="4">Peptide Met(O) reductase</shortName>
    </alternativeName>
</protein>
<evidence type="ECO:0000256" key="3">
    <source>
        <dbReference type="ARBA" id="ARBA00048782"/>
    </source>
</evidence>
<dbReference type="SUPFAM" id="SSF55068">
    <property type="entry name" value="Peptide methionine sulfoxide reductase"/>
    <property type="match status" value="1"/>
</dbReference>
<dbReference type="PANTHER" id="PTHR42799:SF2">
    <property type="entry name" value="MITOCHONDRIAL PEPTIDE METHIONINE SULFOXIDE REDUCTASE"/>
    <property type="match status" value="1"/>
</dbReference>
<evidence type="ECO:0000256" key="1">
    <source>
        <dbReference type="ARBA" id="ARBA00023002"/>
    </source>
</evidence>
<dbReference type="PANTHER" id="PTHR42799">
    <property type="entry name" value="MITOCHONDRIAL PEPTIDE METHIONINE SULFOXIDE REDUCTASE"/>
    <property type="match status" value="1"/>
</dbReference>
<dbReference type="OrthoDB" id="4174719at2"/>
<name>D2MLP4_9FIRM</name>
<comment type="function">
    <text evidence="4">Has an important function as a repair enzyme for proteins that have been inactivated by oxidation. Catalyzes the reversible oxidation-reduction of methionine sulfoxide in proteins to methionine.</text>
</comment>
<dbReference type="NCBIfam" id="TIGR00401">
    <property type="entry name" value="msrA"/>
    <property type="match status" value="1"/>
</dbReference>
<keyword evidence="7" id="KW-1185">Reference proteome</keyword>
<comment type="similarity">
    <text evidence="4">Belongs to the MsrA Met sulfoxide reductase family.</text>
</comment>
<dbReference type="GO" id="GO:0008113">
    <property type="term" value="F:peptide-methionine (S)-S-oxide reductase activity"/>
    <property type="evidence" value="ECO:0007669"/>
    <property type="project" value="UniProtKB-UniRule"/>
</dbReference>
<dbReference type="InterPro" id="IPR002569">
    <property type="entry name" value="Met_Sox_Rdtase_MsrA_dom"/>
</dbReference>
<dbReference type="GO" id="GO:0033744">
    <property type="term" value="F:L-methionine:thioredoxin-disulfide S-oxidoreductase activity"/>
    <property type="evidence" value="ECO:0007669"/>
    <property type="project" value="RHEA"/>
</dbReference>
<sequence length="172" mass="20095">MKKKIIIAGGCFWGVEKAFRLLKGIKETKVGYVNGRGDCPSYQEVCTGLTGYKEAVELKYETEEVDLKLILKAFFLFVHADQKNGQGNDIGDQYLAGVYYESEEDRLVIEEYFESEKKKRDLFYVSIHQLEVFYPAEEYHQRYLEKNPTGYCHIPFHVYQKIEGLNHDKIKN</sequence>
<dbReference type="Proteomes" id="UP000005017">
    <property type="component" value="Unassembled WGS sequence"/>
</dbReference>
<dbReference type="EC" id="1.8.4.11" evidence="4"/>
<evidence type="ECO:0000313" key="6">
    <source>
        <dbReference type="EMBL" id="EFC06453.1"/>
    </source>
</evidence>
<feature type="active site" evidence="4">
    <location>
        <position position="11"/>
    </location>
</feature>
<accession>D2MLP4</accession>
<comment type="caution">
    <text evidence="6">The sequence shown here is derived from an EMBL/GenBank/DDBJ whole genome shotgun (WGS) entry which is preliminary data.</text>
</comment>
<evidence type="ECO:0000259" key="5">
    <source>
        <dbReference type="Pfam" id="PF01625"/>
    </source>
</evidence>
<dbReference type="GO" id="GO:0034599">
    <property type="term" value="P:cellular response to oxidative stress"/>
    <property type="evidence" value="ECO:0007669"/>
    <property type="project" value="TreeGrafter"/>
</dbReference>
<dbReference type="GO" id="GO:0005737">
    <property type="term" value="C:cytoplasm"/>
    <property type="evidence" value="ECO:0007669"/>
    <property type="project" value="TreeGrafter"/>
</dbReference>
<reference evidence="7" key="1">
    <citation type="submission" date="2009-12" db="EMBL/GenBank/DDBJ databases">
        <title>Sequence of Clostridiales genomosp. BVAB3 str. UPII9-5.</title>
        <authorList>
            <person name="Madupu R."/>
            <person name="Durkin A.S."/>
            <person name="Torralba M."/>
            <person name="Methe B."/>
            <person name="Sutton G.G."/>
            <person name="Strausberg R.L."/>
            <person name="Nelson K.E."/>
        </authorList>
    </citation>
    <scope>NUCLEOTIDE SEQUENCE [LARGE SCALE GENOMIC DNA]</scope>
    <source>
        <strain evidence="7">W1219</strain>
    </source>
</reference>
<keyword evidence="1 4" id="KW-0560">Oxidoreductase</keyword>
<dbReference type="InterPro" id="IPR036509">
    <property type="entry name" value="Met_Sox_Rdtase_MsrA_sf"/>
</dbReference>
<dbReference type="eggNOG" id="COG0225">
    <property type="taxonomic scope" value="Bacteria"/>
</dbReference>
<evidence type="ECO:0000256" key="2">
    <source>
        <dbReference type="ARBA" id="ARBA00047806"/>
    </source>
</evidence>
<dbReference type="STRING" id="679192.HMPREF9013_1398"/>
<dbReference type="Gene3D" id="3.30.1060.10">
    <property type="entry name" value="Peptide methionine sulphoxide reductase MsrA"/>
    <property type="match status" value="1"/>
</dbReference>
<dbReference type="RefSeq" id="WP_006626315.1">
    <property type="nucleotide sequence ID" value="NZ_ADFR01000001.1"/>
</dbReference>
<dbReference type="InterPro" id="IPR050162">
    <property type="entry name" value="MsrA_MetSO_reductase"/>
</dbReference>
<evidence type="ECO:0000256" key="4">
    <source>
        <dbReference type="HAMAP-Rule" id="MF_01401"/>
    </source>
</evidence>